<dbReference type="Pfam" id="PF13487">
    <property type="entry name" value="HD_5"/>
    <property type="match status" value="1"/>
</dbReference>
<dbReference type="PROSITE" id="PS50110">
    <property type="entry name" value="RESPONSE_REGULATORY"/>
    <property type="match status" value="1"/>
</dbReference>
<proteinExistence type="predicted"/>
<dbReference type="SUPFAM" id="SSF109604">
    <property type="entry name" value="HD-domain/PDEase-like"/>
    <property type="match status" value="1"/>
</dbReference>
<evidence type="ECO:0000313" key="4">
    <source>
        <dbReference type="EMBL" id="AUB82018.1"/>
    </source>
</evidence>
<dbReference type="InterPro" id="IPR037522">
    <property type="entry name" value="HD_GYP_dom"/>
</dbReference>
<comment type="caution">
    <text evidence="1">Lacks conserved residue(s) required for the propagation of feature annotation.</text>
</comment>
<dbReference type="PANTHER" id="PTHR45228:SF5">
    <property type="entry name" value="CYCLIC DI-GMP PHOSPHODIESTERASE VC_1348-RELATED"/>
    <property type="match status" value="1"/>
</dbReference>
<evidence type="ECO:0000259" key="2">
    <source>
        <dbReference type="PROSITE" id="PS50110"/>
    </source>
</evidence>
<dbReference type="InterPro" id="IPR011006">
    <property type="entry name" value="CheY-like_superfamily"/>
</dbReference>
<evidence type="ECO:0000313" key="5">
    <source>
        <dbReference type="Proteomes" id="UP000232638"/>
    </source>
</evidence>
<evidence type="ECO:0008006" key="6">
    <source>
        <dbReference type="Google" id="ProtNLM"/>
    </source>
</evidence>
<feature type="domain" description="Response regulatory" evidence="2">
    <location>
        <begin position="1"/>
        <end position="46"/>
    </location>
</feature>
<dbReference type="CDD" id="cd00077">
    <property type="entry name" value="HDc"/>
    <property type="match status" value="1"/>
</dbReference>
<dbReference type="InterPro" id="IPR003607">
    <property type="entry name" value="HD/PDEase_dom"/>
</dbReference>
<dbReference type="GO" id="GO:0008081">
    <property type="term" value="F:phosphoric diester hydrolase activity"/>
    <property type="evidence" value="ECO:0007669"/>
    <property type="project" value="UniProtKB-ARBA"/>
</dbReference>
<organism evidence="4 5">
    <name type="scientific">Candidatus Thiodictyon syntrophicum</name>
    <dbReference type="NCBI Taxonomy" id="1166950"/>
    <lineage>
        <taxon>Bacteria</taxon>
        <taxon>Pseudomonadati</taxon>
        <taxon>Pseudomonadota</taxon>
        <taxon>Gammaproteobacteria</taxon>
        <taxon>Chromatiales</taxon>
        <taxon>Chromatiaceae</taxon>
        <taxon>Thiodictyon</taxon>
    </lineage>
</organism>
<dbReference type="InterPro" id="IPR052020">
    <property type="entry name" value="Cyclic_di-GMP/3'3'-cGAMP_PDE"/>
</dbReference>
<evidence type="ECO:0000256" key="1">
    <source>
        <dbReference type="PROSITE-ProRule" id="PRU00169"/>
    </source>
</evidence>
<accession>A0A2K8U8T9</accession>
<dbReference type="SMART" id="SM00471">
    <property type="entry name" value="HDc"/>
    <property type="match status" value="1"/>
</dbReference>
<reference evidence="4 5" key="1">
    <citation type="submission" date="2017-03" db="EMBL/GenBank/DDBJ databases">
        <title>Complete genome sequence of Candidatus 'Thiodictyon syntrophicum' sp. nov. strain Cad16T, a photolithoautotroph purple sulfur bacterium isolated from an alpine meromictic lake.</title>
        <authorList>
            <person name="Luedin S.M."/>
            <person name="Pothier J.F."/>
            <person name="Danza F."/>
            <person name="Storelli N."/>
            <person name="Wittwer M."/>
            <person name="Tonolla M."/>
        </authorList>
    </citation>
    <scope>NUCLEOTIDE SEQUENCE [LARGE SCALE GENOMIC DNA]</scope>
    <source>
        <strain evidence="4 5">Cad16T</strain>
    </source>
</reference>
<name>A0A2K8U8T9_9GAMM</name>
<feature type="domain" description="HD-GYP" evidence="3">
    <location>
        <begin position="54"/>
        <end position="251"/>
    </location>
</feature>
<dbReference type="AlphaFoldDB" id="A0A2K8U8T9"/>
<gene>
    <name evidence="4" type="ORF">THSYN_14425</name>
</gene>
<dbReference type="RefSeq" id="WP_100919770.1">
    <property type="nucleotide sequence ID" value="NZ_CP020370.1"/>
</dbReference>
<dbReference type="KEGG" id="tsy:THSYN_14425"/>
<protein>
    <recommendedName>
        <fullName evidence="6">Response regulator receiver protein</fullName>
    </recommendedName>
</protein>
<dbReference type="EMBL" id="CP020370">
    <property type="protein sequence ID" value="AUB82018.1"/>
    <property type="molecule type" value="Genomic_DNA"/>
</dbReference>
<evidence type="ECO:0000259" key="3">
    <source>
        <dbReference type="PROSITE" id="PS51832"/>
    </source>
</evidence>
<dbReference type="Proteomes" id="UP000232638">
    <property type="component" value="Chromosome"/>
</dbReference>
<dbReference type="OrthoDB" id="9802066at2"/>
<dbReference type="GO" id="GO:0000160">
    <property type="term" value="P:phosphorelay signal transduction system"/>
    <property type="evidence" value="ECO:0007669"/>
    <property type="project" value="InterPro"/>
</dbReference>
<dbReference type="InterPro" id="IPR001789">
    <property type="entry name" value="Sig_transdc_resp-reg_receiver"/>
</dbReference>
<sequence>MMPDPILIASLSDLADEGIGFAAGCVDYLSKPVSAEIVRARVRNHLSLVQATALEASWRDAVVMLARAAHYNDADTGTHIWRMAAFARQLAVARHWSTARCELLELAAAMRDTGKIGIPGTILRKPGALDARQWAVMQEHSAAGFEILSGSAAPLFQLAAEIALYHHERWDGSGYLMGLAGEAIPQAARIVAIADALAALTMTEPDQAAWPVERALATLRAGAGKQFDPALIAALETCLPRILEIKAAWDQRDEPRVTR</sequence>
<dbReference type="SUPFAM" id="SSF52172">
    <property type="entry name" value="CheY-like"/>
    <property type="match status" value="1"/>
</dbReference>
<keyword evidence="5" id="KW-1185">Reference proteome</keyword>
<dbReference type="Gene3D" id="1.10.3210.10">
    <property type="entry name" value="Hypothetical protein af1432"/>
    <property type="match status" value="1"/>
</dbReference>
<dbReference type="Gene3D" id="6.10.250.690">
    <property type="match status" value="1"/>
</dbReference>
<dbReference type="PROSITE" id="PS51832">
    <property type="entry name" value="HD_GYP"/>
    <property type="match status" value="1"/>
</dbReference>
<dbReference type="PANTHER" id="PTHR45228">
    <property type="entry name" value="CYCLIC DI-GMP PHOSPHODIESTERASE TM_0186-RELATED"/>
    <property type="match status" value="1"/>
</dbReference>